<feature type="domain" description="ABC transporter" evidence="5">
    <location>
        <begin position="3"/>
        <end position="233"/>
    </location>
</feature>
<dbReference type="OrthoDB" id="8215423at2"/>
<sequence>MLVEVRDLWKKYDGVAAVAGVDVSIAEGELRCLIGANGAGKSTFFKMLSGQITPTKGQILIDGTDVTGWNPSRISHLGVSTKTQVPNLFENLSVRENLEVAAMKTMRPADARDAAEKVLTDMSLKKLTERPAAILAHGQRQIVELGLVLITSPRIILLDEPAAGMTPEEVDQLAELLGRLRGKHTIIVVEHDMHFVGRIAEQVTVFHRGKVLAEDRMDKVMADPKVRDAYLGKARVGA</sequence>
<keyword evidence="7" id="KW-1185">Reference proteome</keyword>
<dbReference type="Pfam" id="PF12399">
    <property type="entry name" value="BCA_ABC_TP_C"/>
    <property type="match status" value="1"/>
</dbReference>
<evidence type="ECO:0000256" key="2">
    <source>
        <dbReference type="ARBA" id="ARBA00022448"/>
    </source>
</evidence>
<evidence type="ECO:0000256" key="1">
    <source>
        <dbReference type="ARBA" id="ARBA00004533"/>
    </source>
</evidence>
<dbReference type="PANTHER" id="PTHR45772:SF8">
    <property type="entry name" value="HIGH-AFFINITY BRANCHED-CHAIN AMINO ACID TRANSPORT ATP-BINDING PROTEIN"/>
    <property type="match status" value="1"/>
</dbReference>
<dbReference type="InterPro" id="IPR032823">
    <property type="entry name" value="BCA_ABC_TP_C"/>
</dbReference>
<proteinExistence type="predicted"/>
<gene>
    <name evidence="6" type="ORF">DKP76_18225</name>
</gene>
<dbReference type="PANTHER" id="PTHR45772">
    <property type="entry name" value="CONSERVED COMPONENT OF ABC TRANSPORTER FOR NATURAL AMINO ACIDS-RELATED"/>
    <property type="match status" value="1"/>
</dbReference>
<dbReference type="InterPro" id="IPR051120">
    <property type="entry name" value="ABC_AA/LPS_Transport"/>
</dbReference>
<dbReference type="PROSITE" id="PS50893">
    <property type="entry name" value="ABC_TRANSPORTER_2"/>
    <property type="match status" value="1"/>
</dbReference>
<dbReference type="RefSeq" id="WP_109708074.1">
    <property type="nucleotide sequence ID" value="NZ_QGDB01000015.1"/>
</dbReference>
<evidence type="ECO:0000259" key="5">
    <source>
        <dbReference type="PROSITE" id="PS50893"/>
    </source>
</evidence>
<accession>A0A316J3P4</accession>
<evidence type="ECO:0000256" key="4">
    <source>
        <dbReference type="ARBA" id="ARBA00022840"/>
    </source>
</evidence>
<dbReference type="Gene3D" id="3.40.50.300">
    <property type="entry name" value="P-loop containing nucleotide triphosphate hydrolases"/>
    <property type="match status" value="1"/>
</dbReference>
<dbReference type="InterPro" id="IPR027417">
    <property type="entry name" value="P-loop_NTPase"/>
</dbReference>
<dbReference type="GO" id="GO:0016887">
    <property type="term" value="F:ATP hydrolysis activity"/>
    <property type="evidence" value="ECO:0007669"/>
    <property type="project" value="InterPro"/>
</dbReference>
<keyword evidence="4 6" id="KW-0067">ATP-binding</keyword>
<protein>
    <submittedName>
        <fullName evidence="6">ABC transporter ATP-binding protein</fullName>
    </submittedName>
</protein>
<dbReference type="AlphaFoldDB" id="A0A316J3P4"/>
<dbReference type="Proteomes" id="UP000245865">
    <property type="component" value="Unassembled WGS sequence"/>
</dbReference>
<evidence type="ECO:0000313" key="6">
    <source>
        <dbReference type="EMBL" id="PWL16304.1"/>
    </source>
</evidence>
<dbReference type="GO" id="GO:0005524">
    <property type="term" value="F:ATP binding"/>
    <property type="evidence" value="ECO:0007669"/>
    <property type="project" value="UniProtKB-KW"/>
</dbReference>
<keyword evidence="2" id="KW-0813">Transport</keyword>
<dbReference type="InterPro" id="IPR003439">
    <property type="entry name" value="ABC_transporter-like_ATP-bd"/>
</dbReference>
<dbReference type="Pfam" id="PF00005">
    <property type="entry name" value="ABC_tran"/>
    <property type="match status" value="1"/>
</dbReference>
<evidence type="ECO:0000256" key="3">
    <source>
        <dbReference type="ARBA" id="ARBA00022741"/>
    </source>
</evidence>
<organism evidence="6 7">
    <name type="scientific">Falsochrobactrum shanghaiense</name>
    <dbReference type="NCBI Taxonomy" id="2201899"/>
    <lineage>
        <taxon>Bacteria</taxon>
        <taxon>Pseudomonadati</taxon>
        <taxon>Pseudomonadota</taxon>
        <taxon>Alphaproteobacteria</taxon>
        <taxon>Hyphomicrobiales</taxon>
        <taxon>Brucellaceae</taxon>
        <taxon>Falsochrobactrum</taxon>
    </lineage>
</organism>
<dbReference type="GO" id="GO:0005886">
    <property type="term" value="C:plasma membrane"/>
    <property type="evidence" value="ECO:0007669"/>
    <property type="project" value="UniProtKB-SubCell"/>
</dbReference>
<dbReference type="SUPFAM" id="SSF52540">
    <property type="entry name" value="P-loop containing nucleoside triphosphate hydrolases"/>
    <property type="match status" value="1"/>
</dbReference>
<name>A0A316J3P4_9HYPH</name>
<dbReference type="InterPro" id="IPR003593">
    <property type="entry name" value="AAA+_ATPase"/>
</dbReference>
<keyword evidence="3" id="KW-0547">Nucleotide-binding</keyword>
<dbReference type="CDD" id="cd03219">
    <property type="entry name" value="ABC_Mj1267_LivG_branched"/>
    <property type="match status" value="1"/>
</dbReference>
<comment type="caution">
    <text evidence="6">The sequence shown here is derived from an EMBL/GenBank/DDBJ whole genome shotgun (WGS) entry which is preliminary data.</text>
</comment>
<reference evidence="6 7" key="1">
    <citation type="submission" date="2018-05" db="EMBL/GenBank/DDBJ databases">
        <title>Comparative genomic sequence analysis between strain HN4 and CCM 8460T (Falsochrobactrum ovis) will provide more evidence to prove that HN4 is a new species of Falsochrobactrum.</title>
        <authorList>
            <person name="Lyu W."/>
            <person name="Sun L."/>
            <person name="Yao L."/>
        </authorList>
    </citation>
    <scope>NUCLEOTIDE SEQUENCE [LARGE SCALE GENOMIC DNA]</scope>
    <source>
        <strain evidence="6 7">HN4</strain>
    </source>
</reference>
<dbReference type="EMBL" id="QGDB01000015">
    <property type="protein sequence ID" value="PWL16304.1"/>
    <property type="molecule type" value="Genomic_DNA"/>
</dbReference>
<dbReference type="SMART" id="SM00382">
    <property type="entry name" value="AAA"/>
    <property type="match status" value="1"/>
</dbReference>
<evidence type="ECO:0000313" key="7">
    <source>
        <dbReference type="Proteomes" id="UP000245865"/>
    </source>
</evidence>
<comment type="subcellular location">
    <subcellularLocation>
        <location evidence="1">Cell inner membrane</location>
    </subcellularLocation>
</comment>